<feature type="chain" id="PRO_5046416803" evidence="2">
    <location>
        <begin position="20"/>
        <end position="1095"/>
    </location>
</feature>
<dbReference type="Pfam" id="PF01979">
    <property type="entry name" value="Amidohydro_1"/>
    <property type="match status" value="1"/>
</dbReference>
<protein>
    <submittedName>
        <fullName evidence="4">Amidohydrolase family protein</fullName>
    </submittedName>
</protein>
<dbReference type="Proteomes" id="UP001500298">
    <property type="component" value="Unassembled WGS sequence"/>
</dbReference>
<dbReference type="PANTHER" id="PTHR36842:SF1">
    <property type="entry name" value="PROTEIN TOLB"/>
    <property type="match status" value="1"/>
</dbReference>
<dbReference type="Pfam" id="PF26549">
    <property type="entry name" value="Tricorn_N"/>
    <property type="match status" value="1"/>
</dbReference>
<dbReference type="RefSeq" id="WP_345370165.1">
    <property type="nucleotide sequence ID" value="NZ_BAABJX010000020.1"/>
</dbReference>
<evidence type="ECO:0000256" key="1">
    <source>
        <dbReference type="ARBA" id="ARBA00009820"/>
    </source>
</evidence>
<dbReference type="Pfam" id="PF07676">
    <property type="entry name" value="PD40"/>
    <property type="match status" value="2"/>
</dbReference>
<evidence type="ECO:0000259" key="3">
    <source>
        <dbReference type="Pfam" id="PF01979"/>
    </source>
</evidence>
<keyword evidence="2" id="KW-0732">Signal</keyword>
<comment type="similarity">
    <text evidence="1">Belongs to the TolB family.</text>
</comment>
<dbReference type="InterPro" id="IPR032466">
    <property type="entry name" value="Metal_Hydrolase"/>
</dbReference>
<gene>
    <name evidence="4" type="ORF">GCM10023331_12540</name>
</gene>
<dbReference type="InterPro" id="IPR006680">
    <property type="entry name" value="Amidohydro-rel"/>
</dbReference>
<accession>A0ABP9DAA0</accession>
<feature type="signal peptide" evidence="2">
    <location>
        <begin position="1"/>
        <end position="19"/>
    </location>
</feature>
<proteinExistence type="inferred from homology"/>
<evidence type="ECO:0000313" key="4">
    <source>
        <dbReference type="EMBL" id="GAA4828877.1"/>
    </source>
</evidence>
<sequence>MRTSRILLFLLLTASSVFAQKKGKQEAAWEVNQPTRPTKKINFTTSEGTWMNVDVSPDGKTVVFDLLGDIYAIPFAGGKATLLRGGHAFEVQPRFSPDGKKIAFTSDAGGADNIWVMNADGSGAKQVTKETFRLLNAPAWTPDGQYIIARKHFTAGRSLGAGAMWMYHISGGTGTELIAKKNEQQDINEPALSPDGRYLYYAEDMYSGGYFQYNKDVNKQIYAIKRYDRETGEKKQIVGGPGGASTPQISHDGKYLSYIKRVRTETVLYLYNLETGEQRPLYKGLSKDQQEAWAIFGVYPKYAWTPDDKHIVLWNKGKIMKVAVENGKAEEIPFKAEVNQQVAEALRFKHEVAPDQFDVKVIRHAMIDKKDEHVYFSALGAIWKKELPKGKPVRVTSQEGRFEYEPALSPDGNTLLFVTWNDVEKGAIWKLDLTNGATPVKLTKKKGIYRMPAFSPDGQSIVFVKEHGNDQQGHEFTQMPGIYTMKIEGSEEKRLVEEGEYPQYSADGQRIYYQTGGYLFGALKKKLKSVDLNGHDERIHFTSKYSNQFVLSPDNKWVAFTELFKVYVAPMPKAGKPIELSANTKAVPVAQLARDAGINLHWSADSKQVHWTLGEEYFTAKLQEHFAFLEGAPEQLAKPKAEGIKIGLKAEADKPEGILALKGAKVITVNAEDEVIDNAVIVIKDNRIQAIGAEGEVKVPEGAKVMDVTGKTIMPGIVDVHAHLGAFRLGLNAQQNWPYYANLAYGVTTTHDPSANSEMVFAQSELVKAGKMVGPRIFSTGIILYGADGDFKAVVNNLEDARSAIRRTKAFGAISVKSYNQPRREQRQQIIQAAAENEIMVVPEGGSFFYHNMSMILDGHTGIEHNIPVYPAYKDVHELWKNSKTGYTPTLVVNYGSMSGEYYWYQHTNVWEKERLLKYTPRAIVDSRSRHRVMVPEEEYENGHILSSKLCKSLADQGVKVNLGAHGQLQGLGAHWELWMLAQGGMTPMETLRAATMNGAEYLGLDGDVGSLEKGKLADLVIMDKNPLEDIYHTETITHTMINGRLYNAETMNEVGLREKERNPFYWEMPGYSEDFPWHEHSQSFSRPGCGCGVH</sequence>
<dbReference type="Gene3D" id="2.120.10.30">
    <property type="entry name" value="TolB, C-terminal domain"/>
    <property type="match status" value="2"/>
</dbReference>
<dbReference type="InterPro" id="IPR011659">
    <property type="entry name" value="WD40"/>
</dbReference>
<dbReference type="SUPFAM" id="SSF51338">
    <property type="entry name" value="Composite domain of metallo-dependent hydrolases"/>
    <property type="match status" value="1"/>
</dbReference>
<dbReference type="EMBL" id="BAABJX010000020">
    <property type="protein sequence ID" value="GAA4828877.1"/>
    <property type="molecule type" value="Genomic_DNA"/>
</dbReference>
<name>A0ABP9DAA0_9BACT</name>
<dbReference type="InterPro" id="IPR011042">
    <property type="entry name" value="6-blade_b-propeller_TolB-like"/>
</dbReference>
<evidence type="ECO:0000313" key="5">
    <source>
        <dbReference type="Proteomes" id="UP001500298"/>
    </source>
</evidence>
<dbReference type="InterPro" id="IPR011059">
    <property type="entry name" value="Metal-dep_hydrolase_composite"/>
</dbReference>
<dbReference type="SUPFAM" id="SSF82171">
    <property type="entry name" value="DPP6 N-terminal domain-like"/>
    <property type="match status" value="2"/>
</dbReference>
<keyword evidence="5" id="KW-1185">Reference proteome</keyword>
<dbReference type="Gene3D" id="2.30.40.10">
    <property type="entry name" value="Urease, subunit C, domain 1"/>
    <property type="match status" value="2"/>
</dbReference>
<organism evidence="4 5">
    <name type="scientific">Algivirga pacifica</name>
    <dbReference type="NCBI Taxonomy" id="1162670"/>
    <lineage>
        <taxon>Bacteria</taxon>
        <taxon>Pseudomonadati</taxon>
        <taxon>Bacteroidota</taxon>
        <taxon>Cytophagia</taxon>
        <taxon>Cytophagales</taxon>
        <taxon>Flammeovirgaceae</taxon>
        <taxon>Algivirga</taxon>
    </lineage>
</organism>
<dbReference type="SUPFAM" id="SSF51556">
    <property type="entry name" value="Metallo-dependent hydrolases"/>
    <property type="match status" value="1"/>
</dbReference>
<feature type="domain" description="Amidohydrolase-related" evidence="3">
    <location>
        <begin position="958"/>
        <end position="1046"/>
    </location>
</feature>
<reference evidence="5" key="1">
    <citation type="journal article" date="2019" name="Int. J. Syst. Evol. Microbiol.">
        <title>The Global Catalogue of Microorganisms (GCM) 10K type strain sequencing project: providing services to taxonomists for standard genome sequencing and annotation.</title>
        <authorList>
            <consortium name="The Broad Institute Genomics Platform"/>
            <consortium name="The Broad Institute Genome Sequencing Center for Infectious Disease"/>
            <person name="Wu L."/>
            <person name="Ma J."/>
        </authorList>
    </citation>
    <scope>NUCLEOTIDE SEQUENCE [LARGE SCALE GENOMIC DNA]</scope>
    <source>
        <strain evidence="5">JCM 18326</strain>
    </source>
</reference>
<comment type="caution">
    <text evidence="4">The sequence shown here is derived from an EMBL/GenBank/DDBJ whole genome shotgun (WGS) entry which is preliminary data.</text>
</comment>
<evidence type="ECO:0000256" key="2">
    <source>
        <dbReference type="SAM" id="SignalP"/>
    </source>
</evidence>
<dbReference type="Gene3D" id="3.20.20.140">
    <property type="entry name" value="Metal-dependent hydrolases"/>
    <property type="match status" value="2"/>
</dbReference>
<dbReference type="PANTHER" id="PTHR36842">
    <property type="entry name" value="PROTEIN TOLB HOMOLOG"/>
    <property type="match status" value="1"/>
</dbReference>